<reference evidence="1" key="1">
    <citation type="journal article" date="2014" name="Front. Microbiol.">
        <title>High frequency of phylogenetically diverse reductive dehalogenase-homologous genes in deep subseafloor sedimentary metagenomes.</title>
        <authorList>
            <person name="Kawai M."/>
            <person name="Futagami T."/>
            <person name="Toyoda A."/>
            <person name="Takaki Y."/>
            <person name="Nishi S."/>
            <person name="Hori S."/>
            <person name="Arai W."/>
            <person name="Tsubouchi T."/>
            <person name="Morono Y."/>
            <person name="Uchiyama I."/>
            <person name="Ito T."/>
            <person name="Fujiyama A."/>
            <person name="Inagaki F."/>
            <person name="Takami H."/>
        </authorList>
    </citation>
    <scope>NUCLEOTIDE SEQUENCE</scope>
    <source>
        <strain evidence="1">Expedition CK06-06</strain>
    </source>
</reference>
<proteinExistence type="predicted"/>
<feature type="non-terminal residue" evidence="1">
    <location>
        <position position="70"/>
    </location>
</feature>
<accession>X1VH15</accession>
<name>X1VH15_9ZZZZ</name>
<evidence type="ECO:0000313" key="1">
    <source>
        <dbReference type="EMBL" id="GAJ14051.1"/>
    </source>
</evidence>
<dbReference type="EMBL" id="BARW01031198">
    <property type="protein sequence ID" value="GAJ14051.1"/>
    <property type="molecule type" value="Genomic_DNA"/>
</dbReference>
<sequence length="70" mass="7704">MVSQIIVESKAKIQNVDFKLVNEQLIITYNLVNTKPREKFNISVNIFTVTGKEIDAQAFSGDVSSDISGG</sequence>
<dbReference type="AlphaFoldDB" id="X1VH15"/>
<organism evidence="1">
    <name type="scientific">marine sediment metagenome</name>
    <dbReference type="NCBI Taxonomy" id="412755"/>
    <lineage>
        <taxon>unclassified sequences</taxon>
        <taxon>metagenomes</taxon>
        <taxon>ecological metagenomes</taxon>
    </lineage>
</organism>
<protein>
    <recommendedName>
        <fullName evidence="2">VIT domain-containing protein</fullName>
    </recommendedName>
</protein>
<comment type="caution">
    <text evidence="1">The sequence shown here is derived from an EMBL/GenBank/DDBJ whole genome shotgun (WGS) entry which is preliminary data.</text>
</comment>
<gene>
    <name evidence="1" type="ORF">S12H4_49682</name>
</gene>
<evidence type="ECO:0008006" key="2">
    <source>
        <dbReference type="Google" id="ProtNLM"/>
    </source>
</evidence>